<protein>
    <recommendedName>
        <fullName evidence="7">Ubiquitin carboxyl-terminal hydrolase</fullName>
        <ecNumber evidence="7">3.4.19.12</ecNumber>
    </recommendedName>
</protein>
<dbReference type="InterPro" id="IPR038765">
    <property type="entry name" value="Papain-like_cys_pep_sf"/>
</dbReference>
<feature type="site" description="Important for enzyme activity" evidence="6">
    <location>
        <position position="308"/>
    </location>
</feature>
<sequence>MSIGKDQQAPVPAADGETVRVTDASKSDGSSISSASSLRRSTRRRAAKAAQPAADPAPPRGTRKTSAAKATMGEPRRNPKRKASEPATRLDGLPSDLLEEALRPLTQAEIEEWEGWIELESEPAFFNIILRDLGVGNVKAQELFTLDQDSIDFLPKPVFGLIFLFEYQAGLDEPIEEEQLGNVWFANQTTQNACATVALLNIIMNAPQVRLGDQLEQFKESTKNLDTALRGYSLSSNTFIRRIHNSLIRRMDQLNADLALEYAASQSRQKKPKSASKKSRKKKDKDDSENAFHFVAYVPADGQVWELDGLQKRPHKIGRPTRVGGCAPKRGEHELTLLGPIDSDDWTTVARPQIEARMLQYEDSQLSFNLLALCRSSLAAHSRKIAGNLASLKTLLNSIRSRPEFATFEPCEKWLDDTSLPSFLSEFQLTTTDVDNAPIPQTLHEKTLQLGTEAEANKLYESIVVDTKAVMGEYRAELISVAEDEQRVKGRKKDFGPALHKWVTKLAQKGVLEDMINSG</sequence>
<organism evidence="10 11">
    <name type="scientific">Hapsidospora chrysogenum (strain ATCC 11550 / CBS 779.69 / DSM 880 / IAM 14645 / JCM 23072 / IMI 49137)</name>
    <name type="common">Acremonium chrysogenum</name>
    <dbReference type="NCBI Taxonomy" id="857340"/>
    <lineage>
        <taxon>Eukaryota</taxon>
        <taxon>Fungi</taxon>
        <taxon>Dikarya</taxon>
        <taxon>Ascomycota</taxon>
        <taxon>Pezizomycotina</taxon>
        <taxon>Sordariomycetes</taxon>
        <taxon>Hypocreomycetidae</taxon>
        <taxon>Hypocreales</taxon>
        <taxon>Bionectriaceae</taxon>
        <taxon>Hapsidospora</taxon>
    </lineage>
</organism>
<keyword evidence="2 6" id="KW-0645">Protease</keyword>
<evidence type="ECO:0000256" key="5">
    <source>
        <dbReference type="ARBA" id="ARBA00022807"/>
    </source>
</evidence>
<dbReference type="STRING" id="857340.A0A086T346"/>
<evidence type="ECO:0000259" key="9">
    <source>
        <dbReference type="PROSITE" id="PS52048"/>
    </source>
</evidence>
<feature type="compositionally biased region" description="Basic residues" evidence="8">
    <location>
        <begin position="268"/>
        <end position="283"/>
    </location>
</feature>
<dbReference type="SUPFAM" id="SSF54001">
    <property type="entry name" value="Cysteine proteinases"/>
    <property type="match status" value="1"/>
</dbReference>
<proteinExistence type="inferred from homology"/>
<dbReference type="FunFam" id="3.40.532.10:FF:000010">
    <property type="entry name" value="Ubiquitin carboxyl-terminal hydrolase"/>
    <property type="match status" value="1"/>
</dbReference>
<dbReference type="PANTHER" id="PTHR10589:SF29">
    <property type="entry name" value="UBIQUITIN CARBOXYL-TERMINAL HYDROLASE"/>
    <property type="match status" value="1"/>
</dbReference>
<feature type="active site" description="Proton donor" evidence="6">
    <location>
        <position position="293"/>
    </location>
</feature>
<comment type="similarity">
    <text evidence="6 7">Belongs to the peptidase C12 family.</text>
</comment>
<keyword evidence="4 6" id="KW-0378">Hydrolase</keyword>
<dbReference type="PRINTS" id="PR00707">
    <property type="entry name" value="UBCTHYDRLASE"/>
</dbReference>
<evidence type="ECO:0000256" key="6">
    <source>
        <dbReference type="PROSITE-ProRule" id="PRU01393"/>
    </source>
</evidence>
<accession>A0A086T346</accession>
<evidence type="ECO:0000256" key="8">
    <source>
        <dbReference type="SAM" id="MobiDB-lite"/>
    </source>
</evidence>
<dbReference type="GO" id="GO:0004843">
    <property type="term" value="F:cysteine-type deubiquitinase activity"/>
    <property type="evidence" value="ECO:0007669"/>
    <property type="project" value="UniProtKB-UniRule"/>
</dbReference>
<dbReference type="Pfam" id="PF01088">
    <property type="entry name" value="Peptidase_C12"/>
    <property type="match status" value="1"/>
</dbReference>
<evidence type="ECO:0000256" key="7">
    <source>
        <dbReference type="RuleBase" id="RU361215"/>
    </source>
</evidence>
<keyword evidence="11" id="KW-1185">Reference proteome</keyword>
<feature type="region of interest" description="Disordered" evidence="8">
    <location>
        <begin position="265"/>
        <end position="287"/>
    </location>
</feature>
<dbReference type="Gene3D" id="3.40.532.10">
    <property type="entry name" value="Peptidase C12, ubiquitin carboxyl-terminal hydrolase"/>
    <property type="match status" value="1"/>
</dbReference>
<dbReference type="GO" id="GO:0005737">
    <property type="term" value="C:cytoplasm"/>
    <property type="evidence" value="ECO:0007669"/>
    <property type="project" value="TreeGrafter"/>
</dbReference>
<evidence type="ECO:0000256" key="2">
    <source>
        <dbReference type="ARBA" id="ARBA00022670"/>
    </source>
</evidence>
<evidence type="ECO:0000256" key="1">
    <source>
        <dbReference type="ARBA" id="ARBA00000707"/>
    </source>
</evidence>
<dbReference type="HOGENOM" id="CLU_018316_3_1_1"/>
<comment type="catalytic activity">
    <reaction evidence="1 6 7">
        <text>Thiol-dependent hydrolysis of ester, thioester, amide, peptide and isopeptide bonds formed by the C-terminal Gly of ubiquitin (a 76-residue protein attached to proteins as an intracellular targeting signal).</text>
        <dbReference type="EC" id="3.4.19.12"/>
    </reaction>
</comment>
<feature type="domain" description="UCH catalytic" evidence="9">
    <location>
        <begin position="115"/>
        <end position="375"/>
    </location>
</feature>
<feature type="compositionally biased region" description="Basic and acidic residues" evidence="8">
    <location>
        <begin position="17"/>
        <end position="26"/>
    </location>
</feature>
<dbReference type="AlphaFoldDB" id="A0A086T346"/>
<dbReference type="InterPro" id="IPR036959">
    <property type="entry name" value="Peptidase_C12_UCH_sf"/>
</dbReference>
<keyword evidence="3 6" id="KW-0833">Ubl conjugation pathway</keyword>
<dbReference type="GO" id="GO:0006511">
    <property type="term" value="P:ubiquitin-dependent protein catabolic process"/>
    <property type="evidence" value="ECO:0007669"/>
    <property type="project" value="UniProtKB-UniRule"/>
</dbReference>
<evidence type="ECO:0000313" key="11">
    <source>
        <dbReference type="Proteomes" id="UP000029964"/>
    </source>
</evidence>
<feature type="compositionally biased region" description="Low complexity" evidence="8">
    <location>
        <begin position="27"/>
        <end position="39"/>
    </location>
</feature>
<feature type="region of interest" description="Disordered" evidence="8">
    <location>
        <begin position="1"/>
        <end position="95"/>
    </location>
</feature>
<dbReference type="EMBL" id="JPKY01000062">
    <property type="protein sequence ID" value="KFH43778.1"/>
    <property type="molecule type" value="Genomic_DNA"/>
</dbReference>
<dbReference type="OrthoDB" id="1924260at2759"/>
<reference evidence="11" key="1">
    <citation type="journal article" date="2014" name="Genome Announc.">
        <title>Genome sequence and annotation of Acremonium chrysogenum, producer of the beta-lactam antibiotic cephalosporin C.</title>
        <authorList>
            <person name="Terfehr D."/>
            <person name="Dahlmann T.A."/>
            <person name="Specht T."/>
            <person name="Zadra I."/>
            <person name="Kuernsteiner H."/>
            <person name="Kueck U."/>
        </authorList>
    </citation>
    <scope>NUCLEOTIDE SEQUENCE [LARGE SCALE GENOMIC DNA]</scope>
    <source>
        <strain evidence="11">ATCC 11550 / CBS 779.69 / DSM 880 / IAM 14645 / JCM 23072 / IMI 49137</strain>
    </source>
</reference>
<evidence type="ECO:0000256" key="4">
    <source>
        <dbReference type="ARBA" id="ARBA00022801"/>
    </source>
</evidence>
<dbReference type="EC" id="3.4.19.12" evidence="7"/>
<comment type="caution">
    <text evidence="10">The sequence shown here is derived from an EMBL/GenBank/DDBJ whole genome shotgun (WGS) entry which is preliminary data.</text>
</comment>
<evidence type="ECO:0000313" key="10">
    <source>
        <dbReference type="EMBL" id="KFH43778.1"/>
    </source>
</evidence>
<dbReference type="PANTHER" id="PTHR10589">
    <property type="entry name" value="UBIQUITIN CARBOXYL-TERMINAL HYDROLASE"/>
    <property type="match status" value="1"/>
</dbReference>
<name>A0A086T346_HAPC1</name>
<dbReference type="PROSITE" id="PS52048">
    <property type="entry name" value="UCH_DOMAIN"/>
    <property type="match status" value="1"/>
</dbReference>
<feature type="active site" description="Nucleophile" evidence="6">
    <location>
        <position position="194"/>
    </location>
</feature>
<dbReference type="InterPro" id="IPR001578">
    <property type="entry name" value="Peptidase_C12_UCH"/>
</dbReference>
<gene>
    <name evidence="10" type="ORF">ACRE_054740</name>
</gene>
<feature type="site" description="Transition state stabilizer" evidence="6">
    <location>
        <position position="188"/>
    </location>
</feature>
<keyword evidence="5 6" id="KW-0788">Thiol protease</keyword>
<evidence type="ECO:0000256" key="3">
    <source>
        <dbReference type="ARBA" id="ARBA00022786"/>
    </source>
</evidence>
<dbReference type="GO" id="GO:0016579">
    <property type="term" value="P:protein deubiquitination"/>
    <property type="evidence" value="ECO:0007669"/>
    <property type="project" value="TreeGrafter"/>
</dbReference>
<dbReference type="Proteomes" id="UP000029964">
    <property type="component" value="Unassembled WGS sequence"/>
</dbReference>